<proteinExistence type="predicted"/>
<dbReference type="PANTHER" id="PTHR43736:SF4">
    <property type="entry name" value="SLR1690 PROTEIN"/>
    <property type="match status" value="1"/>
</dbReference>
<dbReference type="Pfam" id="PF00293">
    <property type="entry name" value="NUDIX"/>
    <property type="match status" value="1"/>
</dbReference>
<evidence type="ECO:0000259" key="1">
    <source>
        <dbReference type="PROSITE" id="PS51462"/>
    </source>
</evidence>
<dbReference type="Gene3D" id="3.90.79.10">
    <property type="entry name" value="Nucleoside Triphosphate Pyrophosphohydrolase"/>
    <property type="match status" value="1"/>
</dbReference>
<evidence type="ECO:0000313" key="3">
    <source>
        <dbReference type="Proteomes" id="UP000184532"/>
    </source>
</evidence>
<dbReference type="CDD" id="cd18873">
    <property type="entry name" value="NUDIX_NadM_like"/>
    <property type="match status" value="1"/>
</dbReference>
<dbReference type="RefSeq" id="WP_073179735.1">
    <property type="nucleotide sequence ID" value="NZ_FQWL01000003.1"/>
</dbReference>
<dbReference type="InterPro" id="IPR036390">
    <property type="entry name" value="WH_DNA-bd_sf"/>
</dbReference>
<dbReference type="InterPro" id="IPR054105">
    <property type="entry name" value="WHD_NrtR"/>
</dbReference>
<protein>
    <submittedName>
        <fullName evidence="2">NUDIX domain-containing protein</fullName>
    </submittedName>
</protein>
<dbReference type="Pfam" id="PF21906">
    <property type="entry name" value="WHD_NrtR"/>
    <property type="match status" value="1"/>
</dbReference>
<reference evidence="3" key="1">
    <citation type="submission" date="2016-11" db="EMBL/GenBank/DDBJ databases">
        <authorList>
            <person name="Varghese N."/>
            <person name="Submissions S."/>
        </authorList>
    </citation>
    <scope>NUCLEOTIDE SEQUENCE [LARGE SCALE GENOMIC DNA]</scope>
    <source>
        <strain evidence="3">DSM 22638</strain>
    </source>
</reference>
<accession>A0A1M5MAS1</accession>
<dbReference type="Proteomes" id="UP000184532">
    <property type="component" value="Unassembled WGS sequence"/>
</dbReference>
<dbReference type="Gene3D" id="1.10.10.10">
    <property type="entry name" value="Winged helix-like DNA-binding domain superfamily/Winged helix DNA-binding domain"/>
    <property type="match status" value="1"/>
</dbReference>
<gene>
    <name evidence="2" type="ORF">SAMN04488116_2353</name>
</gene>
<name>A0A1M5MAS1_9FLAO</name>
<evidence type="ECO:0000313" key="2">
    <source>
        <dbReference type="EMBL" id="SHG74380.1"/>
    </source>
</evidence>
<dbReference type="STRING" id="570519.SAMN04488116_2353"/>
<dbReference type="SUPFAM" id="SSF46785">
    <property type="entry name" value="Winged helix' DNA-binding domain"/>
    <property type="match status" value="1"/>
</dbReference>
<dbReference type="AlphaFoldDB" id="A0A1M5MAS1"/>
<feature type="domain" description="Nudix hydrolase" evidence="1">
    <location>
        <begin position="20"/>
        <end position="152"/>
    </location>
</feature>
<dbReference type="OrthoDB" id="9786141at2"/>
<dbReference type="EMBL" id="FQWL01000003">
    <property type="protein sequence ID" value="SHG74380.1"/>
    <property type="molecule type" value="Genomic_DNA"/>
</dbReference>
<organism evidence="2 3">
    <name type="scientific">Flagellimonas flava</name>
    <dbReference type="NCBI Taxonomy" id="570519"/>
    <lineage>
        <taxon>Bacteria</taxon>
        <taxon>Pseudomonadati</taxon>
        <taxon>Bacteroidota</taxon>
        <taxon>Flavobacteriia</taxon>
        <taxon>Flavobacteriales</taxon>
        <taxon>Flavobacteriaceae</taxon>
        <taxon>Flagellimonas</taxon>
    </lineage>
</organism>
<dbReference type="SUPFAM" id="SSF55811">
    <property type="entry name" value="Nudix"/>
    <property type="match status" value="1"/>
</dbReference>
<sequence>MDRYENLENIQVRPDSFECSITADITVFGYVDNKLKVLLLKKTVGDIKDHWMVPGGVMEAEETIEDCASKVLHALTGFQNIHFEQVRTYSSIDRHPLKRVITVCYYALIKPENHPLTLRSNVQSIEWFDMDKLPDNMGFDHRKLIQDAYAFVQNNLRDRLVVGELLPKQFTLPELQNLYEHILNIKLDKRNFRKKMFQMDILKSTGEKKAGVKGGPLLYEVKQL</sequence>
<dbReference type="PANTHER" id="PTHR43736">
    <property type="entry name" value="ADP-RIBOSE PYROPHOSPHATASE"/>
    <property type="match status" value="1"/>
</dbReference>
<dbReference type="PROSITE" id="PS51462">
    <property type="entry name" value="NUDIX"/>
    <property type="match status" value="1"/>
</dbReference>
<keyword evidence="3" id="KW-1185">Reference proteome</keyword>
<dbReference type="InterPro" id="IPR000086">
    <property type="entry name" value="NUDIX_hydrolase_dom"/>
</dbReference>
<dbReference type="InterPro" id="IPR036388">
    <property type="entry name" value="WH-like_DNA-bd_sf"/>
</dbReference>
<dbReference type="InterPro" id="IPR015797">
    <property type="entry name" value="NUDIX_hydrolase-like_dom_sf"/>
</dbReference>